<protein>
    <submittedName>
        <fullName evidence="2">Uncharacterized protein</fullName>
    </submittedName>
</protein>
<dbReference type="AlphaFoldDB" id="A0A5N6PVH6"/>
<accession>A0A5N6PVH6</accession>
<proteinExistence type="predicted"/>
<evidence type="ECO:0000256" key="1">
    <source>
        <dbReference type="SAM" id="MobiDB-lite"/>
    </source>
</evidence>
<reference evidence="2 3" key="1">
    <citation type="submission" date="2019-05" db="EMBL/GenBank/DDBJ databases">
        <title>Mikania micrantha, genome provides insights into the molecular mechanism of rapid growth.</title>
        <authorList>
            <person name="Liu B."/>
        </authorList>
    </citation>
    <scope>NUCLEOTIDE SEQUENCE [LARGE SCALE GENOMIC DNA]</scope>
    <source>
        <strain evidence="2">NLD-2019</strain>
        <tissue evidence="2">Leaf</tissue>
    </source>
</reference>
<comment type="caution">
    <text evidence="2">The sequence shown here is derived from an EMBL/GenBank/DDBJ whole genome shotgun (WGS) entry which is preliminary data.</text>
</comment>
<sequence>MTSRKVDEDVKEGRMTSQDGSFDNDDDYFENLVYFVFIEDENLSRKFEVMPATLSSSSQSPSFSRSTSPQVCRKSRIMTLDNI</sequence>
<name>A0A5N6PVH6_9ASTR</name>
<evidence type="ECO:0000313" key="3">
    <source>
        <dbReference type="Proteomes" id="UP000326396"/>
    </source>
</evidence>
<dbReference type="EMBL" id="SZYD01000002">
    <property type="protein sequence ID" value="KAD7117193.1"/>
    <property type="molecule type" value="Genomic_DNA"/>
</dbReference>
<evidence type="ECO:0000313" key="2">
    <source>
        <dbReference type="EMBL" id="KAD7117193.1"/>
    </source>
</evidence>
<keyword evidence="3" id="KW-1185">Reference proteome</keyword>
<feature type="region of interest" description="Disordered" evidence="1">
    <location>
        <begin position="1"/>
        <end position="22"/>
    </location>
</feature>
<feature type="compositionally biased region" description="Basic and acidic residues" evidence="1">
    <location>
        <begin position="1"/>
        <end position="14"/>
    </location>
</feature>
<organism evidence="2 3">
    <name type="scientific">Mikania micrantha</name>
    <name type="common">bitter vine</name>
    <dbReference type="NCBI Taxonomy" id="192012"/>
    <lineage>
        <taxon>Eukaryota</taxon>
        <taxon>Viridiplantae</taxon>
        <taxon>Streptophyta</taxon>
        <taxon>Embryophyta</taxon>
        <taxon>Tracheophyta</taxon>
        <taxon>Spermatophyta</taxon>
        <taxon>Magnoliopsida</taxon>
        <taxon>eudicotyledons</taxon>
        <taxon>Gunneridae</taxon>
        <taxon>Pentapetalae</taxon>
        <taxon>asterids</taxon>
        <taxon>campanulids</taxon>
        <taxon>Asterales</taxon>
        <taxon>Asteraceae</taxon>
        <taxon>Asteroideae</taxon>
        <taxon>Heliantheae alliance</taxon>
        <taxon>Eupatorieae</taxon>
        <taxon>Mikania</taxon>
    </lineage>
</organism>
<gene>
    <name evidence="2" type="ORF">E3N88_04461</name>
</gene>
<dbReference type="Proteomes" id="UP000326396">
    <property type="component" value="Linkage Group LG10"/>
</dbReference>